<organism evidence="1">
    <name type="scientific">Triatoma matogrossensis</name>
    <dbReference type="NCBI Taxonomy" id="162370"/>
    <lineage>
        <taxon>Eukaryota</taxon>
        <taxon>Metazoa</taxon>
        <taxon>Ecdysozoa</taxon>
        <taxon>Arthropoda</taxon>
        <taxon>Hexapoda</taxon>
        <taxon>Insecta</taxon>
        <taxon>Pterygota</taxon>
        <taxon>Neoptera</taxon>
        <taxon>Paraneoptera</taxon>
        <taxon>Hemiptera</taxon>
        <taxon>Heteroptera</taxon>
        <taxon>Panheteroptera</taxon>
        <taxon>Cimicomorpha</taxon>
        <taxon>Reduviidae</taxon>
        <taxon>Triatominae</taxon>
        <taxon>Triatoma</taxon>
    </lineage>
</organism>
<dbReference type="EMBL" id="HP429349">
    <property type="protein sequence ID" value="ADN29849.1"/>
    <property type="molecule type" value="mRNA"/>
</dbReference>
<dbReference type="AlphaFoldDB" id="E2J7D1"/>
<proteinExistence type="evidence at transcript level"/>
<protein>
    <submittedName>
        <fullName evidence="1">Hypothetical secreted peptide</fullName>
    </submittedName>
</protein>
<name>E2J7D1_9HEMI</name>
<reference evidence="1" key="1">
    <citation type="journal article" date="2012" name="Am. J. Trop. Med. Hyg.">
        <title>An insight into the sialotranscriptome of Triatoma matogrossensis, a kissing bug associated with fogo selvagem in South America.</title>
        <authorList>
            <person name="Assumpcao T.C."/>
            <person name="Eaton D.P."/>
            <person name="Pham V.M."/>
            <person name="Francischetti I.M."/>
            <person name="Aoki V."/>
            <person name="Hans-Filho G."/>
            <person name="Rivitti E.A."/>
            <person name="Valenzuela J.G."/>
            <person name="Diaz L.A."/>
            <person name="Ribeiro J.M."/>
        </authorList>
    </citation>
    <scope>NUCLEOTIDE SEQUENCE</scope>
    <source>
        <tissue evidence="1">Salivary gland</tissue>
    </source>
</reference>
<sequence length="41" mass="4239">MAGPVALNISFICVHPATAFSGSKALSLVSGVVSTFLFFHN</sequence>
<accession>E2J7D1</accession>
<evidence type="ECO:0000313" key="1">
    <source>
        <dbReference type="EMBL" id="ADN29849.1"/>
    </source>
</evidence>